<feature type="region of interest" description="Disordered" evidence="1">
    <location>
        <begin position="96"/>
        <end position="115"/>
    </location>
</feature>
<dbReference type="EMBL" id="KZ613951">
    <property type="protein sequence ID" value="PMD36017.1"/>
    <property type="molecule type" value="Genomic_DNA"/>
</dbReference>
<evidence type="ECO:0000313" key="3">
    <source>
        <dbReference type="Proteomes" id="UP000235786"/>
    </source>
</evidence>
<proteinExistence type="predicted"/>
<accession>A0A2J6RBY7</accession>
<keyword evidence="3" id="KW-1185">Reference proteome</keyword>
<feature type="compositionally biased region" description="Low complexity" evidence="1">
    <location>
        <begin position="159"/>
        <end position="173"/>
    </location>
</feature>
<reference evidence="2 3" key="1">
    <citation type="submission" date="2016-04" db="EMBL/GenBank/DDBJ databases">
        <title>A degradative enzymes factory behind the ericoid mycorrhizal symbiosis.</title>
        <authorList>
            <consortium name="DOE Joint Genome Institute"/>
            <person name="Martino E."/>
            <person name="Morin E."/>
            <person name="Grelet G."/>
            <person name="Kuo A."/>
            <person name="Kohler A."/>
            <person name="Daghino S."/>
            <person name="Barry K."/>
            <person name="Choi C."/>
            <person name="Cichocki N."/>
            <person name="Clum A."/>
            <person name="Copeland A."/>
            <person name="Hainaut M."/>
            <person name="Haridas S."/>
            <person name="Labutti K."/>
            <person name="Lindquist E."/>
            <person name="Lipzen A."/>
            <person name="Khouja H.-R."/>
            <person name="Murat C."/>
            <person name="Ohm R."/>
            <person name="Olson A."/>
            <person name="Spatafora J."/>
            <person name="Veneault-Fourrey C."/>
            <person name="Henrissat B."/>
            <person name="Grigoriev I."/>
            <person name="Martin F."/>
            <person name="Perotto S."/>
        </authorList>
    </citation>
    <scope>NUCLEOTIDE SEQUENCE [LARGE SCALE GENOMIC DNA]</scope>
    <source>
        <strain evidence="2 3">F</strain>
    </source>
</reference>
<sequence>MERQWLQKELLETPARWTEILQRNTSREPGKEERASETIDLVGGCEVAVTMRKNVPRSHSILHSSLWTADRGVEGRAMSLLIRQWHWTPTPRLSYTAETERATDSRGQHFTSLSSHERSRRASRWWAAYQTVGSRHRGKADGTSSLSTASQTGFSKQGSASPRQPHPQSSQSSVRLPPAPGCALAALAGF</sequence>
<protein>
    <submittedName>
        <fullName evidence="2">Uncharacterized protein</fullName>
    </submittedName>
</protein>
<dbReference type="OrthoDB" id="10629050at2759"/>
<gene>
    <name evidence="2" type="ORF">L207DRAFT_532916</name>
</gene>
<feature type="region of interest" description="Disordered" evidence="1">
    <location>
        <begin position="136"/>
        <end position="179"/>
    </location>
</feature>
<feature type="compositionally biased region" description="Basic and acidic residues" evidence="1">
    <location>
        <begin position="98"/>
        <end position="107"/>
    </location>
</feature>
<dbReference type="AlphaFoldDB" id="A0A2J6RBY7"/>
<evidence type="ECO:0000313" key="2">
    <source>
        <dbReference type="EMBL" id="PMD36017.1"/>
    </source>
</evidence>
<name>A0A2J6RBY7_HYAVF</name>
<organism evidence="2 3">
    <name type="scientific">Hyaloscypha variabilis (strain UAMH 11265 / GT02V1 / F)</name>
    <name type="common">Meliniomyces variabilis</name>
    <dbReference type="NCBI Taxonomy" id="1149755"/>
    <lineage>
        <taxon>Eukaryota</taxon>
        <taxon>Fungi</taxon>
        <taxon>Dikarya</taxon>
        <taxon>Ascomycota</taxon>
        <taxon>Pezizomycotina</taxon>
        <taxon>Leotiomycetes</taxon>
        <taxon>Helotiales</taxon>
        <taxon>Hyaloscyphaceae</taxon>
        <taxon>Hyaloscypha</taxon>
        <taxon>Hyaloscypha variabilis</taxon>
    </lineage>
</organism>
<dbReference type="Proteomes" id="UP000235786">
    <property type="component" value="Unassembled WGS sequence"/>
</dbReference>
<feature type="compositionally biased region" description="Polar residues" evidence="1">
    <location>
        <begin position="142"/>
        <end position="158"/>
    </location>
</feature>
<evidence type="ECO:0000256" key="1">
    <source>
        <dbReference type="SAM" id="MobiDB-lite"/>
    </source>
</evidence>